<dbReference type="KEGG" id="vg:14016712"/>
<protein>
    <submittedName>
        <fullName evidence="1">Uncharacterized protein</fullName>
    </submittedName>
</protein>
<reference evidence="1 2" key="1">
    <citation type="journal article" date="2012" name="J. Virol.">
        <title>Sequence and structural characterization of great salt lake bacteriophage CW02, a member of the T7-like supergroup.</title>
        <authorList>
            <person name="Shen P.S."/>
            <person name="Domek M.J."/>
            <person name="Sanz-Garcia E."/>
            <person name="Makaju A."/>
            <person name="Taylor R.M."/>
            <person name="Hoggan R."/>
            <person name="Culumber M.D."/>
            <person name="Oberg C.J."/>
            <person name="Breakwell D.P."/>
            <person name="Prince J.T."/>
            <person name="Belnap D.M."/>
        </authorList>
    </citation>
    <scope>NUCLEOTIDE SEQUENCE [LARGE SCALE GENOMIC DNA]</scope>
</reference>
<dbReference type="Proteomes" id="UP000004791">
    <property type="component" value="Segment"/>
</dbReference>
<organism evidence="1 2">
    <name type="scientific">Salinivibrio phage CW02</name>
    <dbReference type="NCBI Taxonomy" id="1161935"/>
    <lineage>
        <taxon>Viruses</taxon>
        <taxon>Duplodnaviria</taxon>
        <taxon>Heunggongvirae</taxon>
        <taxon>Uroviricota</taxon>
        <taxon>Caudoviricetes</taxon>
        <taxon>Zobellviridae</taxon>
        <taxon>Salinovirus</taxon>
        <taxon>Salinovirus utanense</taxon>
    </lineage>
</organism>
<accession>H9D1F1</accession>
<evidence type="ECO:0000313" key="1">
    <source>
        <dbReference type="EMBL" id="AFE86193.1"/>
    </source>
</evidence>
<evidence type="ECO:0000313" key="2">
    <source>
        <dbReference type="Proteomes" id="UP000004791"/>
    </source>
</evidence>
<name>H9D1F1_9CAUD</name>
<dbReference type="OrthoDB" id="18117at10239"/>
<dbReference type="GeneID" id="14016712"/>
<dbReference type="EMBL" id="JQ446452">
    <property type="protein sequence ID" value="AFE86193.1"/>
    <property type="molecule type" value="Genomic_DNA"/>
</dbReference>
<proteinExistence type="predicted"/>
<sequence length="74" mass="8589">MKLIKLLFDVLVPRFVTDEVAIRLISESQAEVVCLKEQLTDMDDYDEIAYCRCFNLFGVALYPKIIRKSEEENG</sequence>
<keyword evidence="2" id="KW-1185">Reference proteome</keyword>
<dbReference type="RefSeq" id="YP_007010538.1">
    <property type="nucleotide sequence ID" value="NC_019540.1"/>
</dbReference>